<dbReference type="SUPFAM" id="SSF64167">
    <property type="entry name" value="SurE-like"/>
    <property type="match status" value="1"/>
</dbReference>
<organism evidence="7 8">
    <name type="scientific">Mycolicibacterium iranicum</name>
    <name type="common">Mycobacterium iranicum</name>
    <dbReference type="NCBI Taxonomy" id="912594"/>
    <lineage>
        <taxon>Bacteria</taxon>
        <taxon>Bacillati</taxon>
        <taxon>Actinomycetota</taxon>
        <taxon>Actinomycetes</taxon>
        <taxon>Mycobacteriales</taxon>
        <taxon>Mycobacteriaceae</taxon>
        <taxon>Mycolicibacterium</taxon>
    </lineage>
</organism>
<dbReference type="Pfam" id="PF01975">
    <property type="entry name" value="SurE"/>
    <property type="match status" value="1"/>
</dbReference>
<proteinExistence type="inferred from homology"/>
<name>A0A1X1X302_MYCIR</name>
<dbReference type="Proteomes" id="UP000193622">
    <property type="component" value="Unassembled WGS sequence"/>
</dbReference>
<dbReference type="InterPro" id="IPR030048">
    <property type="entry name" value="SurE"/>
</dbReference>
<dbReference type="EC" id="3.1.3.5" evidence="3"/>
<dbReference type="PANTHER" id="PTHR30457">
    <property type="entry name" value="5'-NUCLEOTIDASE SURE"/>
    <property type="match status" value="1"/>
</dbReference>
<keyword evidence="5" id="KW-0378">Hydrolase</keyword>
<dbReference type="GO" id="GO:0008253">
    <property type="term" value="F:5'-nucleotidase activity"/>
    <property type="evidence" value="ECO:0007669"/>
    <property type="project" value="UniProtKB-EC"/>
</dbReference>
<accession>A0A1X1X302</accession>
<dbReference type="InterPro" id="IPR036523">
    <property type="entry name" value="SurE-like_sf"/>
</dbReference>
<comment type="catalytic activity">
    <reaction evidence="1">
        <text>a ribonucleoside 5'-phosphate + H2O = a ribonucleoside + phosphate</text>
        <dbReference type="Rhea" id="RHEA:12484"/>
        <dbReference type="ChEBI" id="CHEBI:15377"/>
        <dbReference type="ChEBI" id="CHEBI:18254"/>
        <dbReference type="ChEBI" id="CHEBI:43474"/>
        <dbReference type="ChEBI" id="CHEBI:58043"/>
        <dbReference type="EC" id="3.1.3.5"/>
    </reaction>
</comment>
<protein>
    <recommendedName>
        <fullName evidence="3">5'-nucleotidase</fullName>
        <ecNumber evidence="3">3.1.3.5</ecNumber>
    </recommendedName>
</protein>
<sequence length="263" mass="27339">MLRALVTNDDGIDSPGLHALAAAAKSAGLEVIVAAPAEQASGASAALSAVRKDGRTVVERRELPGLDGVEAWAVYAQPGHIVAAALNGWFEPRPDLVLSGINHGGNVGRAVLHSGTVGAALTAKINDTRGLAVSLDVALHPTGERYWDSAAQLVGPVLELLLEAPEGTALSLNVPDRPVAELRPLRHANLARGGEVQMRVEEVRDGGLHLTEVEVSEDPEEGTDSALLVAGHPTLTALQSVAAHEGDFVHKWLASNVHTGSSR</sequence>
<gene>
    <name evidence="7" type="ORF">AWC12_01150</name>
</gene>
<dbReference type="Gene3D" id="3.40.1210.10">
    <property type="entry name" value="Survival protein SurE-like phosphatase/nucleotidase"/>
    <property type="match status" value="1"/>
</dbReference>
<evidence type="ECO:0000256" key="4">
    <source>
        <dbReference type="ARBA" id="ARBA00022723"/>
    </source>
</evidence>
<dbReference type="EMBL" id="LQPC01000002">
    <property type="protein sequence ID" value="ORV93040.1"/>
    <property type="molecule type" value="Genomic_DNA"/>
</dbReference>
<dbReference type="PANTHER" id="PTHR30457:SF0">
    <property type="entry name" value="PHOSPHATASE, PUTATIVE (AFU_ORTHOLOGUE AFUA_4G01070)-RELATED"/>
    <property type="match status" value="1"/>
</dbReference>
<dbReference type="GO" id="GO:0046872">
    <property type="term" value="F:metal ion binding"/>
    <property type="evidence" value="ECO:0007669"/>
    <property type="project" value="UniProtKB-KW"/>
</dbReference>
<comment type="caution">
    <text evidence="7">The sequence shown here is derived from an EMBL/GenBank/DDBJ whole genome shotgun (WGS) entry which is preliminary data.</text>
</comment>
<evidence type="ECO:0000256" key="1">
    <source>
        <dbReference type="ARBA" id="ARBA00000815"/>
    </source>
</evidence>
<evidence type="ECO:0000256" key="2">
    <source>
        <dbReference type="ARBA" id="ARBA00011062"/>
    </source>
</evidence>
<feature type="domain" description="Survival protein SurE-like phosphatase/nucleotidase" evidence="6">
    <location>
        <begin position="5"/>
        <end position="191"/>
    </location>
</feature>
<evidence type="ECO:0000313" key="8">
    <source>
        <dbReference type="Proteomes" id="UP000193622"/>
    </source>
</evidence>
<dbReference type="RefSeq" id="WP_085171545.1">
    <property type="nucleotide sequence ID" value="NZ_LQPC01000002.1"/>
</dbReference>
<comment type="similarity">
    <text evidence="2">Belongs to the SurE nucleotidase family.</text>
</comment>
<evidence type="ECO:0000256" key="5">
    <source>
        <dbReference type="ARBA" id="ARBA00022801"/>
    </source>
</evidence>
<dbReference type="AlphaFoldDB" id="A0A1X1X302"/>
<evidence type="ECO:0000259" key="6">
    <source>
        <dbReference type="Pfam" id="PF01975"/>
    </source>
</evidence>
<dbReference type="InterPro" id="IPR002828">
    <property type="entry name" value="SurE-like_Pase/nucleotidase"/>
</dbReference>
<reference evidence="7 8" key="1">
    <citation type="submission" date="2016-01" db="EMBL/GenBank/DDBJ databases">
        <title>The new phylogeny of the genus Mycobacterium.</title>
        <authorList>
            <person name="Tarcisio F."/>
            <person name="Conor M."/>
            <person name="Antonella G."/>
            <person name="Elisabetta G."/>
            <person name="Giulia F.S."/>
            <person name="Sara T."/>
            <person name="Anna F."/>
            <person name="Clotilde B."/>
            <person name="Roberto B."/>
            <person name="Veronica D.S."/>
            <person name="Fabio R."/>
            <person name="Monica P."/>
            <person name="Olivier J."/>
            <person name="Enrico T."/>
            <person name="Nicola S."/>
        </authorList>
    </citation>
    <scope>NUCLEOTIDE SEQUENCE [LARGE SCALE GENOMIC DNA]</scope>
    <source>
        <strain evidence="7 8">DSM 45541</strain>
    </source>
</reference>
<evidence type="ECO:0000313" key="7">
    <source>
        <dbReference type="EMBL" id="ORV93040.1"/>
    </source>
</evidence>
<keyword evidence="4" id="KW-0479">Metal-binding</keyword>
<evidence type="ECO:0000256" key="3">
    <source>
        <dbReference type="ARBA" id="ARBA00012643"/>
    </source>
</evidence>